<evidence type="ECO:0000256" key="1">
    <source>
        <dbReference type="SAM" id="MobiDB-lite"/>
    </source>
</evidence>
<dbReference type="Proteomes" id="UP000004200">
    <property type="component" value="Unassembled WGS sequence"/>
</dbReference>
<evidence type="ECO:0000313" key="3">
    <source>
        <dbReference type="Proteomes" id="UP000004200"/>
    </source>
</evidence>
<gene>
    <name evidence="2" type="ORF">ThidrDRAFT_2296</name>
</gene>
<reference evidence="2 3" key="1">
    <citation type="submission" date="2011-06" db="EMBL/GenBank/DDBJ databases">
        <title>The draft genome of Thiorhodococcus drewsii AZ1.</title>
        <authorList>
            <consortium name="US DOE Joint Genome Institute (JGI-PGF)"/>
            <person name="Lucas S."/>
            <person name="Han J."/>
            <person name="Lapidus A."/>
            <person name="Cheng J.-F."/>
            <person name="Goodwin L."/>
            <person name="Pitluck S."/>
            <person name="Peters L."/>
            <person name="Land M.L."/>
            <person name="Hauser L."/>
            <person name="Vogl K."/>
            <person name="Liu Z."/>
            <person name="Imhoff J."/>
            <person name="Thiel V."/>
            <person name="Frigaard N.-U."/>
            <person name="Bryant D.A."/>
            <person name="Woyke T.J."/>
        </authorList>
    </citation>
    <scope>NUCLEOTIDE SEQUENCE [LARGE SCALE GENOMIC DNA]</scope>
    <source>
        <strain evidence="2 3">AZ1</strain>
    </source>
</reference>
<name>G2E1Y3_9GAMM</name>
<dbReference type="AlphaFoldDB" id="G2E1Y3"/>
<keyword evidence="3" id="KW-1185">Reference proteome</keyword>
<feature type="compositionally biased region" description="Pro residues" evidence="1">
    <location>
        <begin position="92"/>
        <end position="103"/>
    </location>
</feature>
<organism evidence="2 3">
    <name type="scientific">Thiorhodococcus drewsii AZ1</name>
    <dbReference type="NCBI Taxonomy" id="765913"/>
    <lineage>
        <taxon>Bacteria</taxon>
        <taxon>Pseudomonadati</taxon>
        <taxon>Pseudomonadota</taxon>
        <taxon>Gammaproteobacteria</taxon>
        <taxon>Chromatiales</taxon>
        <taxon>Chromatiaceae</taxon>
        <taxon>Thiorhodococcus</taxon>
    </lineage>
</organism>
<dbReference type="RefSeq" id="WP_007041009.1">
    <property type="nucleotide sequence ID" value="NZ_AFWT01000015.1"/>
</dbReference>
<proteinExistence type="predicted"/>
<evidence type="ECO:0000313" key="2">
    <source>
        <dbReference type="EMBL" id="EGV30932.1"/>
    </source>
</evidence>
<protein>
    <submittedName>
        <fullName evidence="2">Uncharacterized protein</fullName>
    </submittedName>
</protein>
<feature type="region of interest" description="Disordered" evidence="1">
    <location>
        <begin position="84"/>
        <end position="103"/>
    </location>
</feature>
<accession>G2E1Y3</accession>
<comment type="caution">
    <text evidence="2">The sequence shown here is derived from an EMBL/GenBank/DDBJ whole genome shotgun (WGS) entry which is preliminary data.</text>
</comment>
<dbReference type="EMBL" id="AFWT01000015">
    <property type="protein sequence ID" value="EGV30932.1"/>
    <property type="molecule type" value="Genomic_DNA"/>
</dbReference>
<sequence length="168" mass="18553">MATNAERQRAYRERLKTRGLIRATLWCDPKTASALGRMRPEELTALVAGANRPPVTDNAELKAARAEIERLKRDISVMSAMIQNLPPERRPAPAPAPSRTPPYPDDAKAIAVRMKSEGHAYRDICAMLAERVGRAPNPSNIGRHLKKWSADPAVLAILNHPTSHNDIV</sequence>